<dbReference type="NCBIfam" id="NF005298">
    <property type="entry name" value="PRK06826.1"/>
    <property type="match status" value="1"/>
</dbReference>
<dbReference type="AlphaFoldDB" id="A0A1G1ZI73"/>
<evidence type="ECO:0000256" key="4">
    <source>
        <dbReference type="ARBA" id="ARBA00022679"/>
    </source>
</evidence>
<evidence type="ECO:0000259" key="9">
    <source>
        <dbReference type="SMART" id="SM00481"/>
    </source>
</evidence>
<dbReference type="Pfam" id="PF07733">
    <property type="entry name" value="DNA_pol3_alpha"/>
    <property type="match status" value="1"/>
</dbReference>
<dbReference type="EC" id="2.7.7.7" evidence="2"/>
<dbReference type="Gene3D" id="1.10.10.1600">
    <property type="entry name" value="Bacterial DNA polymerase III alpha subunit, thumb domain"/>
    <property type="match status" value="1"/>
</dbReference>
<dbReference type="NCBIfam" id="TIGR00594">
    <property type="entry name" value="polc"/>
    <property type="match status" value="1"/>
</dbReference>
<dbReference type="CDD" id="cd04485">
    <property type="entry name" value="DnaE_OBF"/>
    <property type="match status" value="1"/>
</dbReference>
<feature type="domain" description="Polymerase/histidinol phosphatase N-terminal" evidence="9">
    <location>
        <begin position="4"/>
        <end position="71"/>
    </location>
</feature>
<sequence>MRFTHLHTHSHYSLLDGLGKIDGLVSRAKELGMDSLALTDHGNLYGAVEFYKKAKKAGLKPILGVEAYVAPSDRREKQISGGEKYYHLILLAKNTAGWKNLIKLITAAHLEGFYYKPRVDKNLLRQHREGLIALSACITGEIPKLILNNKYNEAKKNALEYEEIFGKGNFYLEISHHPGIRPTIPAMDGLKKLSRETGIPIVATQDIHYVNKEDAEYHDILLAVQTGNKLSDNDRLTLKDDDFSMKSPEEMAEFFKDFPEAIANTAKIADECNLELELGKIHLPKFDVPDEKTANAYLRELVAGRTALRYPDLAPEIQKRIEYELAVIEKMGFADYFLIVQDFVNWAKERGIVVGPGRGSAAGSIISYILNITDLDPLKYNLLFERFLNPDRVQMPDIDIDFADTRRDEVFGYLEEKYGKDRVAHIITFGTMAARAAIRDAGRAMGLSYGFCDQIAKLIPFNPTQGMKEGWLNHCLDNVSELKELYQSNADAKKVLDAAKNLEGVVRHASVHACGTVIAKEPLTEYMPIQYAPQDENTIVTQFEMHSVEDLGLLKIDILGIKNLTIIEDTLRLAEENTGVKIDIGKIPLDDKKVFALLQAADTTGVFQLESSGMRRYLKELKPTELEDIMTMISLYRPGPMELIPQYMERRFGKEQITYLHPLLEPVLKNTYGIMIYQEQLMAGARALAGLTLAEADILRKAVGKKDKKLLQEQKEKVINGAIKNGVKKEIAEHFWTLIEPFDRYGFNRSHAACYAMIGYQTAYLRAHFPVEFYTSLFNADAGDVERAAFLINEAKKIGISILPPDINKSVSNFIPEEGNIRFGLLAIKNVGQNIVNAIVGERQKGGPFKNLADLLERVEHKDLNKKSFESLLKCGALDSLGIERNCGLLNVEEIIKFAGSIRKSKQTSQFNLFGNGTLSADALKLKPGAPATSQDKLVWEKELLGLYISDHPLNKYKNEISASGASAIKNLVGEESSGGIKNPKIAGIVSGIKRVITKLGQPMVFAKVEDFNDAMEVIVFSDTLAKTLPLWQENKAVLVSGKMSWRGGEPKLICDSVKEL</sequence>
<dbReference type="Pfam" id="PF14579">
    <property type="entry name" value="HHH_6"/>
    <property type="match status" value="1"/>
</dbReference>
<dbReference type="Pfam" id="PF01336">
    <property type="entry name" value="tRNA_anti-codon"/>
    <property type="match status" value="1"/>
</dbReference>
<dbReference type="GO" id="GO:0006260">
    <property type="term" value="P:DNA replication"/>
    <property type="evidence" value="ECO:0007669"/>
    <property type="project" value="UniProtKB-KW"/>
</dbReference>
<dbReference type="InterPro" id="IPR040982">
    <property type="entry name" value="DNA_pol3_finger"/>
</dbReference>
<dbReference type="InterPro" id="IPR016195">
    <property type="entry name" value="Pol/histidinol_Pase-like"/>
</dbReference>
<dbReference type="PANTHER" id="PTHR32294">
    <property type="entry name" value="DNA POLYMERASE III SUBUNIT ALPHA"/>
    <property type="match status" value="1"/>
</dbReference>
<dbReference type="Gene3D" id="1.10.150.870">
    <property type="match status" value="1"/>
</dbReference>
<dbReference type="InterPro" id="IPR041931">
    <property type="entry name" value="DNA_pol3_alpha_thumb_dom"/>
</dbReference>
<dbReference type="CDD" id="cd12113">
    <property type="entry name" value="PHP_PolIIIA_DnaE3"/>
    <property type="match status" value="1"/>
</dbReference>
<evidence type="ECO:0000256" key="6">
    <source>
        <dbReference type="ARBA" id="ARBA00022705"/>
    </source>
</evidence>
<dbReference type="InterPro" id="IPR004365">
    <property type="entry name" value="NA-bd_OB_tRNA"/>
</dbReference>
<dbReference type="InterPro" id="IPR011708">
    <property type="entry name" value="DNA_pol3_alpha_NTPase_dom"/>
</dbReference>
<evidence type="ECO:0000256" key="7">
    <source>
        <dbReference type="ARBA" id="ARBA00022932"/>
    </source>
</evidence>
<dbReference type="GO" id="GO:0003887">
    <property type="term" value="F:DNA-directed DNA polymerase activity"/>
    <property type="evidence" value="ECO:0007669"/>
    <property type="project" value="UniProtKB-KW"/>
</dbReference>
<dbReference type="InterPro" id="IPR004805">
    <property type="entry name" value="DnaE2/DnaE/PolC"/>
</dbReference>
<dbReference type="InterPro" id="IPR029460">
    <property type="entry name" value="DNAPol_HHH"/>
</dbReference>
<dbReference type="Gene3D" id="3.20.20.140">
    <property type="entry name" value="Metal-dependent hydrolases"/>
    <property type="match status" value="1"/>
</dbReference>
<dbReference type="GO" id="GO:0003676">
    <property type="term" value="F:nucleic acid binding"/>
    <property type="evidence" value="ECO:0007669"/>
    <property type="project" value="InterPro"/>
</dbReference>
<comment type="caution">
    <text evidence="10">The sequence shown here is derived from an EMBL/GenBank/DDBJ whole genome shotgun (WGS) entry which is preliminary data.</text>
</comment>
<name>A0A1G1ZI73_9BACT</name>
<dbReference type="Proteomes" id="UP000177960">
    <property type="component" value="Unassembled WGS sequence"/>
</dbReference>
<dbReference type="GO" id="GO:0005737">
    <property type="term" value="C:cytoplasm"/>
    <property type="evidence" value="ECO:0007669"/>
    <property type="project" value="UniProtKB-SubCell"/>
</dbReference>
<dbReference type="Pfam" id="PF17657">
    <property type="entry name" value="DNA_pol3_finger"/>
    <property type="match status" value="1"/>
</dbReference>
<dbReference type="PANTHER" id="PTHR32294:SF0">
    <property type="entry name" value="DNA POLYMERASE III SUBUNIT ALPHA"/>
    <property type="match status" value="1"/>
</dbReference>
<comment type="subcellular location">
    <subcellularLocation>
        <location evidence="1">Cytoplasm</location>
    </subcellularLocation>
</comment>
<evidence type="ECO:0000256" key="2">
    <source>
        <dbReference type="ARBA" id="ARBA00012417"/>
    </source>
</evidence>
<dbReference type="GO" id="GO:0008408">
    <property type="term" value="F:3'-5' exonuclease activity"/>
    <property type="evidence" value="ECO:0007669"/>
    <property type="project" value="InterPro"/>
</dbReference>
<dbReference type="InterPro" id="IPR004013">
    <property type="entry name" value="PHP_dom"/>
</dbReference>
<proteinExistence type="predicted"/>
<accession>A0A1G1ZI73</accession>
<dbReference type="InterPro" id="IPR003141">
    <property type="entry name" value="Pol/His_phosphatase_N"/>
</dbReference>
<evidence type="ECO:0000313" key="10">
    <source>
        <dbReference type="EMBL" id="OGY64231.1"/>
    </source>
</evidence>
<gene>
    <name evidence="10" type="ORF">A3B92_03695</name>
</gene>
<evidence type="ECO:0000313" key="11">
    <source>
        <dbReference type="Proteomes" id="UP000177960"/>
    </source>
</evidence>
<protein>
    <recommendedName>
        <fullName evidence="3">DNA polymerase III subunit alpha</fullName>
        <ecNumber evidence="2">2.7.7.7</ecNumber>
    </recommendedName>
</protein>
<keyword evidence="5" id="KW-0548">Nucleotidyltransferase</keyword>
<keyword evidence="6" id="KW-0235">DNA replication</keyword>
<dbReference type="EMBL" id="MHJG01000007">
    <property type="protein sequence ID" value="OGY64231.1"/>
    <property type="molecule type" value="Genomic_DNA"/>
</dbReference>
<dbReference type="Pfam" id="PF02811">
    <property type="entry name" value="PHP"/>
    <property type="match status" value="1"/>
</dbReference>
<dbReference type="SUPFAM" id="SSF89550">
    <property type="entry name" value="PHP domain-like"/>
    <property type="match status" value="1"/>
</dbReference>
<dbReference type="NCBIfam" id="NF004226">
    <property type="entry name" value="PRK05673.1"/>
    <property type="match status" value="1"/>
</dbReference>
<keyword evidence="7" id="KW-0239">DNA-directed DNA polymerase</keyword>
<comment type="catalytic activity">
    <reaction evidence="8">
        <text>DNA(n) + a 2'-deoxyribonucleoside 5'-triphosphate = DNA(n+1) + diphosphate</text>
        <dbReference type="Rhea" id="RHEA:22508"/>
        <dbReference type="Rhea" id="RHEA-COMP:17339"/>
        <dbReference type="Rhea" id="RHEA-COMP:17340"/>
        <dbReference type="ChEBI" id="CHEBI:33019"/>
        <dbReference type="ChEBI" id="CHEBI:61560"/>
        <dbReference type="ChEBI" id="CHEBI:173112"/>
        <dbReference type="EC" id="2.7.7.7"/>
    </reaction>
</comment>
<keyword evidence="4" id="KW-0808">Transferase</keyword>
<dbReference type="STRING" id="1798404.A3B92_03695"/>
<dbReference type="SMART" id="SM00481">
    <property type="entry name" value="POLIIIAc"/>
    <property type="match status" value="1"/>
</dbReference>
<reference evidence="10 11" key="1">
    <citation type="journal article" date="2016" name="Nat. Commun.">
        <title>Thousands of microbial genomes shed light on interconnected biogeochemical processes in an aquifer system.</title>
        <authorList>
            <person name="Anantharaman K."/>
            <person name="Brown C.T."/>
            <person name="Hug L.A."/>
            <person name="Sharon I."/>
            <person name="Castelle C.J."/>
            <person name="Probst A.J."/>
            <person name="Thomas B.C."/>
            <person name="Singh A."/>
            <person name="Wilkins M.J."/>
            <person name="Karaoz U."/>
            <person name="Brodie E.L."/>
            <person name="Williams K.H."/>
            <person name="Hubbard S.S."/>
            <person name="Banfield J.F."/>
        </authorList>
    </citation>
    <scope>NUCLEOTIDE SEQUENCE [LARGE SCALE GENOMIC DNA]</scope>
</reference>
<evidence type="ECO:0000256" key="8">
    <source>
        <dbReference type="ARBA" id="ARBA00049244"/>
    </source>
</evidence>
<organism evidence="10 11">
    <name type="scientific">Candidatus Harrisonbacteria bacterium RIFCSPHIGHO2_02_FULL_42_16</name>
    <dbReference type="NCBI Taxonomy" id="1798404"/>
    <lineage>
        <taxon>Bacteria</taxon>
        <taxon>Candidatus Harrisoniibacteriota</taxon>
    </lineage>
</organism>
<evidence type="ECO:0000256" key="5">
    <source>
        <dbReference type="ARBA" id="ARBA00022695"/>
    </source>
</evidence>
<evidence type="ECO:0000256" key="1">
    <source>
        <dbReference type="ARBA" id="ARBA00004496"/>
    </source>
</evidence>
<evidence type="ECO:0000256" key="3">
    <source>
        <dbReference type="ARBA" id="ARBA00019114"/>
    </source>
</evidence>